<evidence type="ECO:0000313" key="1">
    <source>
        <dbReference type="EMBL" id="MFD1464590.1"/>
    </source>
</evidence>
<gene>
    <name evidence="1" type="ORF">ACFQ4L_00595</name>
</gene>
<reference evidence="2" key="1">
    <citation type="journal article" date="2019" name="Int. J. Syst. Evol. Microbiol.">
        <title>The Global Catalogue of Microorganisms (GCM) 10K type strain sequencing project: providing services to taxonomists for standard genome sequencing and annotation.</title>
        <authorList>
            <consortium name="The Broad Institute Genomics Platform"/>
            <consortium name="The Broad Institute Genome Sequencing Center for Infectious Disease"/>
            <person name="Wu L."/>
            <person name="Ma J."/>
        </authorList>
    </citation>
    <scope>NUCLEOTIDE SEQUENCE [LARGE SCALE GENOMIC DNA]</scope>
    <source>
        <strain evidence="2">CCM 8951</strain>
    </source>
</reference>
<proteinExistence type="predicted"/>
<evidence type="ECO:0000313" key="2">
    <source>
        <dbReference type="Proteomes" id="UP001597244"/>
    </source>
</evidence>
<accession>A0ABW4DNU5</accession>
<sequence>MIKVALVFLAASLGLYFTAGGFAVNIGSLIRLHRQSKLSYRQLVKQLVKK</sequence>
<dbReference type="EMBL" id="JBHTOF010000011">
    <property type="protein sequence ID" value="MFD1464590.1"/>
    <property type="molecule type" value="Genomic_DNA"/>
</dbReference>
<comment type="caution">
    <text evidence="1">The sequence shown here is derived from an EMBL/GenBank/DDBJ whole genome shotgun (WGS) entry which is preliminary data.</text>
</comment>
<keyword evidence="2" id="KW-1185">Reference proteome</keyword>
<protein>
    <submittedName>
        <fullName evidence="1">Uncharacterized protein</fullName>
    </submittedName>
</protein>
<dbReference type="Proteomes" id="UP001597244">
    <property type="component" value="Unassembled WGS sequence"/>
</dbReference>
<name>A0ABW4DNU5_9LACO</name>
<organism evidence="1 2">
    <name type="scientific">Lapidilactobacillus mulanensis</name>
    <dbReference type="NCBI Taxonomy" id="2485999"/>
    <lineage>
        <taxon>Bacteria</taxon>
        <taxon>Bacillati</taxon>
        <taxon>Bacillota</taxon>
        <taxon>Bacilli</taxon>
        <taxon>Lactobacillales</taxon>
        <taxon>Lactobacillaceae</taxon>
        <taxon>Lapidilactobacillus</taxon>
    </lineage>
</organism>
<dbReference type="RefSeq" id="WP_164506584.1">
    <property type="nucleotide sequence ID" value="NZ_JBHTOF010000011.1"/>
</dbReference>